<proteinExistence type="predicted"/>
<organism evidence="1 2">
    <name type="scientific">Adlercreutzia caecimuris B7</name>
    <dbReference type="NCBI Taxonomy" id="1235794"/>
    <lineage>
        <taxon>Bacteria</taxon>
        <taxon>Bacillati</taxon>
        <taxon>Actinomycetota</taxon>
        <taxon>Coriobacteriia</taxon>
        <taxon>Eggerthellales</taxon>
        <taxon>Eggerthellaceae</taxon>
        <taxon>Adlercreutzia</taxon>
    </lineage>
</organism>
<dbReference type="EMBL" id="ASSY01000008">
    <property type="protein sequence ID" value="EOS51108.1"/>
    <property type="molecule type" value="Genomic_DNA"/>
</dbReference>
<dbReference type="InterPro" id="IPR006498">
    <property type="entry name" value="Tail_tube"/>
</dbReference>
<dbReference type="STRING" id="1235794.C811_01526"/>
<reference evidence="1 2" key="1">
    <citation type="submission" date="2013-04" db="EMBL/GenBank/DDBJ databases">
        <title>The Genome Sequence of Enterorhabdus caecimuris B7.</title>
        <authorList>
            <consortium name="The Broad Institute Genomics Platform"/>
            <consortium name="The Broad Institute Genome Sequencing Center for Infectious Disease"/>
            <person name="Earl A."/>
            <person name="Xavier R."/>
            <person name="Elson C."/>
            <person name="Duck W."/>
            <person name="Walker B."/>
            <person name="Young S."/>
            <person name="Zeng Q."/>
            <person name="Gargeya S."/>
            <person name="Fitzgerald M."/>
            <person name="Haas B."/>
            <person name="Abouelleil A."/>
            <person name="Allen A.W."/>
            <person name="Alvarado L."/>
            <person name="Arachchi H.M."/>
            <person name="Berlin A.M."/>
            <person name="Chapman S.B."/>
            <person name="Gainer-Dewar J."/>
            <person name="Goldberg J."/>
            <person name="Griggs A."/>
            <person name="Gujja S."/>
            <person name="Hansen M."/>
            <person name="Howarth C."/>
            <person name="Imamovic A."/>
            <person name="Ireland A."/>
            <person name="Larimer J."/>
            <person name="McCowan C."/>
            <person name="Murphy C."/>
            <person name="Pearson M."/>
            <person name="Poon T.W."/>
            <person name="Priest M."/>
            <person name="Roberts A."/>
            <person name="Saif S."/>
            <person name="Shea T."/>
            <person name="Sisk P."/>
            <person name="Sykes S."/>
            <person name="Wortman J."/>
            <person name="Nusbaum C."/>
            <person name="Birren B."/>
        </authorList>
    </citation>
    <scope>NUCLEOTIDE SEQUENCE [LARGE SCALE GENOMIC DNA]</scope>
    <source>
        <strain evidence="1 2">B7</strain>
    </source>
</reference>
<dbReference type="GeneID" id="82191007"/>
<gene>
    <name evidence="1" type="ORF">C811_01526</name>
</gene>
<sequence length="169" mass="18132">MPKYLDLRGPIAACTIYAGGELVARDVTVTLPAVTPTTGELKGMGTIEMPNPTQLEAMELALTKQGIDRELGKLANMKAQDIEVRWVQDVMKSDGTTAPEGCKAFMRAISKGLPGLSVEPGSVSENEMTFSVLRYQLFVGGKEIVLADKLNAILRANGKNYTSGIDSLL</sequence>
<comment type="caution">
    <text evidence="1">The sequence shown here is derived from an EMBL/GenBank/DDBJ whole genome shotgun (WGS) entry which is preliminary data.</text>
</comment>
<keyword evidence="2" id="KW-1185">Reference proteome</keyword>
<dbReference type="eggNOG" id="COG3498">
    <property type="taxonomic scope" value="Bacteria"/>
</dbReference>
<protein>
    <recommendedName>
        <fullName evidence="3">Phage major tail tube protein</fullName>
    </recommendedName>
</protein>
<name>R9KXS4_9ACTN</name>
<dbReference type="Proteomes" id="UP000014204">
    <property type="component" value="Unassembled WGS sequence"/>
</dbReference>
<evidence type="ECO:0008006" key="3">
    <source>
        <dbReference type="Google" id="ProtNLM"/>
    </source>
</evidence>
<dbReference type="HOGENOM" id="CLU_1575776_0_0_11"/>
<dbReference type="OrthoDB" id="3199574at2"/>
<evidence type="ECO:0000313" key="2">
    <source>
        <dbReference type="Proteomes" id="UP000014204"/>
    </source>
</evidence>
<dbReference type="RefSeq" id="WP_016309726.1">
    <property type="nucleotide sequence ID" value="NZ_KE159646.1"/>
</dbReference>
<accession>R9KXS4</accession>
<dbReference type="AlphaFoldDB" id="R9KXS4"/>
<dbReference type="Pfam" id="PF04985">
    <property type="entry name" value="Phage_tube"/>
    <property type="match status" value="1"/>
</dbReference>
<evidence type="ECO:0000313" key="1">
    <source>
        <dbReference type="EMBL" id="EOS51108.1"/>
    </source>
</evidence>